<evidence type="ECO:0000313" key="1">
    <source>
        <dbReference type="EMBL" id="BCB71928.1"/>
    </source>
</evidence>
<evidence type="ECO:0000313" key="2">
    <source>
        <dbReference type="Proteomes" id="UP000501053"/>
    </source>
</evidence>
<dbReference type="InterPro" id="IPR012659">
    <property type="entry name" value="CHP02444"/>
</dbReference>
<protein>
    <recommendedName>
        <fullName evidence="3">TIGR02444 family protein</fullName>
    </recommendedName>
</protein>
<dbReference type="Pfam" id="PF09523">
    <property type="entry name" value="DUF2390"/>
    <property type="match status" value="1"/>
</dbReference>
<dbReference type="AlphaFoldDB" id="A0A6F8XCU2"/>
<gene>
    <name evidence="1" type="ORF">HMEPL2_22790</name>
</gene>
<keyword evidence="2" id="KW-1185">Reference proteome</keyword>
<reference evidence="1 2" key="1">
    <citation type="submission" date="2020-03" db="EMBL/GenBank/DDBJ databases">
        <title>Complete Genome Sequence of Halomonas meridiana strain Eplume2, isolated from hydrothermal-plume in the north east Pacific Ocean.</title>
        <authorList>
            <person name="Kurihara Y."/>
            <person name="Kawai S."/>
            <person name="Sakai A."/>
            <person name="Galipon J."/>
            <person name="Arakawa K."/>
        </authorList>
    </citation>
    <scope>NUCLEOTIDE SEQUENCE [LARGE SCALE GENOMIC DNA]</scope>
    <source>
        <strain evidence="1 2">Eplume2</strain>
    </source>
</reference>
<dbReference type="Proteomes" id="UP000501053">
    <property type="component" value="Chromosome"/>
</dbReference>
<sequence>MRDSNRLQRLQQRPLWDFALALYAKPGVEQACLTLQDEAGVDVCELLFHCWLYEHGLAAEPGPLKAIREERCRWQQQVTAPLRQLRRGLKPQAAQSESISTLRKTLQTAEIQAERENLQCWQQWALLSSEQEVSVIKGSINQHNIAQWLQDTLFLLPLDNFSSQASRVREGIQSAFLALASQLDRCESPR</sequence>
<proteinExistence type="predicted"/>
<organism evidence="1 2">
    <name type="scientific">Vreelandella aquamarina</name>
    <dbReference type="NCBI Taxonomy" id="77097"/>
    <lineage>
        <taxon>Bacteria</taxon>
        <taxon>Pseudomonadati</taxon>
        <taxon>Pseudomonadota</taxon>
        <taxon>Gammaproteobacteria</taxon>
        <taxon>Oceanospirillales</taxon>
        <taxon>Halomonadaceae</taxon>
        <taxon>Vreelandella</taxon>
    </lineage>
</organism>
<evidence type="ECO:0008006" key="3">
    <source>
        <dbReference type="Google" id="ProtNLM"/>
    </source>
</evidence>
<name>A0A6F8XCU2_9GAMM</name>
<dbReference type="NCBIfam" id="TIGR02444">
    <property type="entry name" value="TIGR02444 family protein"/>
    <property type="match status" value="1"/>
</dbReference>
<dbReference type="RefSeq" id="WP_172515099.1">
    <property type="nucleotide sequence ID" value="NZ_AP022869.1"/>
</dbReference>
<accession>A0A6F8XCU2</accession>
<dbReference type="EMBL" id="AP022869">
    <property type="protein sequence ID" value="BCB71928.1"/>
    <property type="molecule type" value="Genomic_DNA"/>
</dbReference>